<evidence type="ECO:0000259" key="2">
    <source>
        <dbReference type="Pfam" id="PF21320"/>
    </source>
</evidence>
<dbReference type="Gene3D" id="3.40.50.150">
    <property type="entry name" value="Vaccinia Virus protein VP39"/>
    <property type="match status" value="1"/>
</dbReference>
<name>A0A2V4BB22_9PSEU</name>
<dbReference type="SUPFAM" id="SSF46785">
    <property type="entry name" value="Winged helix' DNA-binding domain"/>
    <property type="match status" value="1"/>
</dbReference>
<dbReference type="PANTHER" id="PTHR45128:SF1">
    <property type="entry name" value="S-ADENOSYLMETHIONINE-DEPENDENT METHYLTRANSFERASE RV2258C"/>
    <property type="match status" value="1"/>
</dbReference>
<proteinExistence type="predicted"/>
<dbReference type="InterPro" id="IPR048711">
    <property type="entry name" value="WHD_Rv2258c"/>
</dbReference>
<gene>
    <name evidence="3" type="ORF">BAY60_09540</name>
</gene>
<dbReference type="SUPFAM" id="SSF53335">
    <property type="entry name" value="S-adenosyl-L-methionine-dependent methyltransferases"/>
    <property type="match status" value="1"/>
</dbReference>
<dbReference type="InterPro" id="IPR025714">
    <property type="entry name" value="Methyltranfer_dom"/>
</dbReference>
<evidence type="ECO:0000313" key="4">
    <source>
        <dbReference type="Proteomes" id="UP000249915"/>
    </source>
</evidence>
<comment type="caution">
    <text evidence="3">The sequence shown here is derived from an EMBL/GenBank/DDBJ whole genome shotgun (WGS) entry which is preliminary data.</text>
</comment>
<dbReference type="Pfam" id="PF21320">
    <property type="entry name" value="WHD_Rv2258c"/>
    <property type="match status" value="1"/>
</dbReference>
<sequence length="340" mass="35465">MFGFVTGGLLSHLVAVGHHTGLFEAASRGPATSAELAARAGLQERYVREWLGAMATGGVFTYDPATATFTLPPEHAVSLTGTGAANLAPVALIASLLGEHVDGVTRAFREGGGVPYEEFRPRFTGVMDALSRGLFDEHLLTGILPAAGRLAGRLADGIRVADVGCGTGHALHVLAGAYPASTFTGYDLGADAIASARTEAGELGLDNVTFEVCDVELLPTEPPFDAVFAFDAIHDQAAPAAVLRRIHDALVPGGWFVMMDIKASSDLAANLDNPLAPLLYAVSTLHCMTVSLARGGAGLGTVWGEELARTMLAEAGFTGIEVHDVPDDPMDSVYVCRRPE</sequence>
<dbReference type="OrthoDB" id="9801363at2"/>
<reference evidence="3 4" key="1">
    <citation type="submission" date="2016-07" db="EMBL/GenBank/DDBJ databases">
        <title>Draft genome sequence of Prauserella muralis DSM 45305, isolated from a mould-covered wall in an indoor environment.</title>
        <authorList>
            <person name="Ruckert C."/>
            <person name="Albersmeier A."/>
            <person name="Jiang C.-L."/>
            <person name="Jiang Y."/>
            <person name="Kalinowski J."/>
            <person name="Schneider O."/>
            <person name="Winkler A."/>
            <person name="Zotchev S.B."/>
        </authorList>
    </citation>
    <scope>NUCLEOTIDE SEQUENCE [LARGE SCALE GENOMIC DNA]</scope>
    <source>
        <strain evidence="3 4">DSM 45305</strain>
    </source>
</reference>
<evidence type="ECO:0000313" key="3">
    <source>
        <dbReference type="EMBL" id="PXY32488.1"/>
    </source>
</evidence>
<evidence type="ECO:0000259" key="1">
    <source>
        <dbReference type="Pfam" id="PF13847"/>
    </source>
</evidence>
<dbReference type="PANTHER" id="PTHR45128">
    <property type="entry name" value="METHYLTRANSFERASE TYPE 11"/>
    <property type="match status" value="1"/>
</dbReference>
<dbReference type="InterPro" id="IPR036388">
    <property type="entry name" value="WH-like_DNA-bd_sf"/>
</dbReference>
<dbReference type="CDD" id="cd02440">
    <property type="entry name" value="AdoMet_MTases"/>
    <property type="match status" value="1"/>
</dbReference>
<protein>
    <submittedName>
        <fullName evidence="3">Transcriptional regulator</fullName>
    </submittedName>
</protein>
<dbReference type="EMBL" id="MASW01000001">
    <property type="protein sequence ID" value="PXY32488.1"/>
    <property type="molecule type" value="Genomic_DNA"/>
</dbReference>
<feature type="domain" description="Methyltransferase" evidence="1">
    <location>
        <begin position="156"/>
        <end position="273"/>
    </location>
</feature>
<dbReference type="Gene3D" id="1.10.10.10">
    <property type="entry name" value="Winged helix-like DNA-binding domain superfamily/Winged helix DNA-binding domain"/>
    <property type="match status" value="1"/>
</dbReference>
<dbReference type="Pfam" id="PF13847">
    <property type="entry name" value="Methyltransf_31"/>
    <property type="match status" value="1"/>
</dbReference>
<dbReference type="InterPro" id="IPR036390">
    <property type="entry name" value="WH_DNA-bd_sf"/>
</dbReference>
<feature type="domain" description="S-adenosylmethionine-dependent methyltransferase Rv2258c-like winged HTH" evidence="2">
    <location>
        <begin position="10"/>
        <end position="80"/>
    </location>
</feature>
<dbReference type="InterPro" id="IPR029063">
    <property type="entry name" value="SAM-dependent_MTases_sf"/>
</dbReference>
<dbReference type="Proteomes" id="UP000249915">
    <property type="component" value="Unassembled WGS sequence"/>
</dbReference>
<dbReference type="AlphaFoldDB" id="A0A2V4BB22"/>
<keyword evidence="4" id="KW-1185">Reference proteome</keyword>
<dbReference type="RefSeq" id="WP_112280514.1">
    <property type="nucleotide sequence ID" value="NZ_MASW01000001.1"/>
</dbReference>
<accession>A0A2V4BB22</accession>
<dbReference type="InterPro" id="IPR053173">
    <property type="entry name" value="SAM-binding_MTase"/>
</dbReference>
<organism evidence="3 4">
    <name type="scientific">Prauserella muralis</name>
    <dbReference type="NCBI Taxonomy" id="588067"/>
    <lineage>
        <taxon>Bacteria</taxon>
        <taxon>Bacillati</taxon>
        <taxon>Actinomycetota</taxon>
        <taxon>Actinomycetes</taxon>
        <taxon>Pseudonocardiales</taxon>
        <taxon>Pseudonocardiaceae</taxon>
        <taxon>Prauserella</taxon>
    </lineage>
</organism>